<feature type="compositionally biased region" description="Basic and acidic residues" evidence="1">
    <location>
        <begin position="73"/>
        <end position="82"/>
    </location>
</feature>
<comment type="caution">
    <text evidence="2">The sequence shown here is derived from an EMBL/GenBank/DDBJ whole genome shotgun (WGS) entry which is preliminary data.</text>
</comment>
<feature type="region of interest" description="Disordered" evidence="1">
    <location>
        <begin position="53"/>
        <end position="82"/>
    </location>
</feature>
<gene>
    <name evidence="2" type="ORF">VTL71DRAFT_4912</name>
</gene>
<evidence type="ECO:0000313" key="3">
    <source>
        <dbReference type="Proteomes" id="UP001595075"/>
    </source>
</evidence>
<name>A0ABR4C5P9_9HELO</name>
<protein>
    <recommendedName>
        <fullName evidence="4">Secreted protein</fullName>
    </recommendedName>
</protein>
<evidence type="ECO:0000313" key="2">
    <source>
        <dbReference type="EMBL" id="KAL2064418.1"/>
    </source>
</evidence>
<evidence type="ECO:0008006" key="4">
    <source>
        <dbReference type="Google" id="ProtNLM"/>
    </source>
</evidence>
<keyword evidence="3" id="KW-1185">Reference proteome</keyword>
<dbReference type="Proteomes" id="UP001595075">
    <property type="component" value="Unassembled WGS sequence"/>
</dbReference>
<accession>A0ABR4C5P9</accession>
<proteinExistence type="predicted"/>
<dbReference type="EMBL" id="JAZHXI010000014">
    <property type="protein sequence ID" value="KAL2064418.1"/>
    <property type="molecule type" value="Genomic_DNA"/>
</dbReference>
<sequence length="82" mass="9079">MLRSLQESTINLRVQSAASCCVHAWLAILAAPIAHTKTHTHTASSFRRNIQRRSISKTILHRPPTRPLPCAAADRESISPRA</sequence>
<evidence type="ECO:0000256" key="1">
    <source>
        <dbReference type="SAM" id="MobiDB-lite"/>
    </source>
</evidence>
<feature type="compositionally biased region" description="Basic residues" evidence="1">
    <location>
        <begin position="53"/>
        <end position="64"/>
    </location>
</feature>
<reference evidence="2 3" key="1">
    <citation type="journal article" date="2024" name="Commun. Biol.">
        <title>Comparative genomic analysis of thermophilic fungi reveals convergent evolutionary adaptations and gene losses.</title>
        <authorList>
            <person name="Steindorff A.S."/>
            <person name="Aguilar-Pontes M.V."/>
            <person name="Robinson A.J."/>
            <person name="Andreopoulos B."/>
            <person name="LaButti K."/>
            <person name="Kuo A."/>
            <person name="Mondo S."/>
            <person name="Riley R."/>
            <person name="Otillar R."/>
            <person name="Haridas S."/>
            <person name="Lipzen A."/>
            <person name="Grimwood J."/>
            <person name="Schmutz J."/>
            <person name="Clum A."/>
            <person name="Reid I.D."/>
            <person name="Moisan M.C."/>
            <person name="Butler G."/>
            <person name="Nguyen T.T.M."/>
            <person name="Dewar K."/>
            <person name="Conant G."/>
            <person name="Drula E."/>
            <person name="Henrissat B."/>
            <person name="Hansel C."/>
            <person name="Singer S."/>
            <person name="Hutchinson M.I."/>
            <person name="de Vries R.P."/>
            <person name="Natvig D.O."/>
            <person name="Powell A.J."/>
            <person name="Tsang A."/>
            <person name="Grigoriev I.V."/>
        </authorList>
    </citation>
    <scope>NUCLEOTIDE SEQUENCE [LARGE SCALE GENOMIC DNA]</scope>
    <source>
        <strain evidence="2 3">CBS 494.80</strain>
    </source>
</reference>
<organism evidence="2 3">
    <name type="scientific">Oculimacula yallundae</name>
    <dbReference type="NCBI Taxonomy" id="86028"/>
    <lineage>
        <taxon>Eukaryota</taxon>
        <taxon>Fungi</taxon>
        <taxon>Dikarya</taxon>
        <taxon>Ascomycota</taxon>
        <taxon>Pezizomycotina</taxon>
        <taxon>Leotiomycetes</taxon>
        <taxon>Helotiales</taxon>
        <taxon>Ploettnerulaceae</taxon>
        <taxon>Oculimacula</taxon>
    </lineage>
</organism>